<name>A0A933GLD6_UNCTE</name>
<proteinExistence type="predicted"/>
<gene>
    <name evidence="2" type="ORF">HY730_06500</name>
</gene>
<dbReference type="GO" id="GO:0007165">
    <property type="term" value="P:signal transduction"/>
    <property type="evidence" value="ECO:0007669"/>
    <property type="project" value="InterPro"/>
</dbReference>
<dbReference type="EMBL" id="JACQWF010000288">
    <property type="protein sequence ID" value="MBI4596013.1"/>
    <property type="molecule type" value="Genomic_DNA"/>
</dbReference>
<dbReference type="AlphaFoldDB" id="A0A933GLD6"/>
<dbReference type="Pfam" id="PF13676">
    <property type="entry name" value="TIR_2"/>
    <property type="match status" value="1"/>
</dbReference>
<dbReference type="InterPro" id="IPR000157">
    <property type="entry name" value="TIR_dom"/>
</dbReference>
<evidence type="ECO:0000313" key="3">
    <source>
        <dbReference type="Proteomes" id="UP000772181"/>
    </source>
</evidence>
<accession>A0A933GLD6</accession>
<feature type="domain" description="TIR" evidence="1">
    <location>
        <begin position="3"/>
        <end position="109"/>
    </location>
</feature>
<protein>
    <submittedName>
        <fullName evidence="2">Toll/interleukin-1 receptor domain-containing protein</fullName>
    </submittedName>
</protein>
<comment type="caution">
    <text evidence="2">The sequence shown here is derived from an EMBL/GenBank/DDBJ whole genome shotgun (WGS) entry which is preliminary data.</text>
</comment>
<evidence type="ECO:0000313" key="2">
    <source>
        <dbReference type="EMBL" id="MBI4596013.1"/>
    </source>
</evidence>
<evidence type="ECO:0000259" key="1">
    <source>
        <dbReference type="Pfam" id="PF13676"/>
    </source>
</evidence>
<dbReference type="Proteomes" id="UP000772181">
    <property type="component" value="Unassembled WGS sequence"/>
</dbReference>
<dbReference type="SUPFAM" id="SSF52200">
    <property type="entry name" value="Toll/Interleukin receptor TIR domain"/>
    <property type="match status" value="1"/>
</dbReference>
<dbReference type="Gene3D" id="3.40.50.10140">
    <property type="entry name" value="Toll/interleukin-1 receptor homology (TIR) domain"/>
    <property type="match status" value="1"/>
</dbReference>
<keyword evidence="2" id="KW-0675">Receptor</keyword>
<dbReference type="InterPro" id="IPR035897">
    <property type="entry name" value="Toll_tir_struct_dom_sf"/>
</dbReference>
<reference evidence="2" key="1">
    <citation type="submission" date="2020-07" db="EMBL/GenBank/DDBJ databases">
        <title>Huge and variable diversity of episymbiotic CPR bacteria and DPANN archaea in groundwater ecosystems.</title>
        <authorList>
            <person name="He C.Y."/>
            <person name="Keren R."/>
            <person name="Whittaker M."/>
            <person name="Farag I.F."/>
            <person name="Doudna J."/>
            <person name="Cate J.H.D."/>
            <person name="Banfield J.F."/>
        </authorList>
    </citation>
    <scope>NUCLEOTIDE SEQUENCE</scope>
    <source>
        <strain evidence="2">NC_groundwater_1482_Ag_S-0.65um_47_24</strain>
    </source>
</reference>
<organism evidence="2 3">
    <name type="scientific">Tectimicrobiota bacterium</name>
    <dbReference type="NCBI Taxonomy" id="2528274"/>
    <lineage>
        <taxon>Bacteria</taxon>
        <taxon>Pseudomonadati</taxon>
        <taxon>Nitrospinota/Tectimicrobiota group</taxon>
        <taxon>Candidatus Tectimicrobiota</taxon>
    </lineage>
</organism>
<sequence>MKIFISYANVDGLGYAKKAREIFEKSRHETWLYENHKTPGAPTWREISTKIINESDAVFYICTPSSSSSYGQGLEAEYALNNRVRIIPVRIDTSEVPPELTAYNNVNWEGNKFSENCTIFAHDLPNTINRIPKLQGDIETKPIEPKMNRQEYIKRLNSLVNQLDLKRVQESKQQIMDSYLKASIPRQIALIEQTTPSNDSGFVTIQHYELLSLDDFNSPQWWWGPYFSDLGRALARGERSYLQKTIKQKINADERDISRSVPDFQVLEAQIAALSLRGIEPDTILAPVNAEIYLPFTEKYYAPQVSPGGPRQAKIGETQLNLFWSNKYSPLDCFIIFSHRAGTWNVVPDEDTGAAITIALGQSKLYTDKVEVGVETTVKYEITQPEAFCVIPLVD</sequence>